<evidence type="ECO:0000313" key="16">
    <source>
        <dbReference type="EMBL" id="ABS78058.1"/>
    </source>
</evidence>
<keyword evidence="7 14" id="KW-1133">Transmembrane helix</keyword>
<dbReference type="Pfam" id="PF00487">
    <property type="entry name" value="FA_desaturase"/>
    <property type="match status" value="1"/>
</dbReference>
<reference evidence="16 17" key="1">
    <citation type="journal article" date="2009" name="Infect. Immun.">
        <title>Comparative genomics reveal extensive transposon-mediated genomic plasticity and diversity among potential effector proteins within the genus Coxiella.</title>
        <authorList>
            <person name="Beare P.A."/>
            <person name="Unsworth N."/>
            <person name="Andoh M."/>
            <person name="Voth D.E."/>
            <person name="Omsland A."/>
            <person name="Gilk S.D."/>
            <person name="Williams K.P."/>
            <person name="Sobral B.W."/>
            <person name="Kupko J.J.III."/>
            <person name="Porcella S.F."/>
            <person name="Samuel J.E."/>
            <person name="Heinzen R.A."/>
        </authorList>
    </citation>
    <scope>NUCLEOTIDE SEQUENCE [LARGE SCALE GENOMIC DNA]</scope>
    <source>
        <strain evidence="16 17">Dugway 5J108-111</strain>
    </source>
</reference>
<feature type="transmembrane region" description="Helical" evidence="14">
    <location>
        <begin position="178"/>
        <end position="201"/>
    </location>
</feature>
<evidence type="ECO:0000256" key="6">
    <source>
        <dbReference type="ARBA" id="ARBA00022832"/>
    </source>
</evidence>
<dbReference type="InterPro" id="IPR001522">
    <property type="entry name" value="FADS-1_CS"/>
</dbReference>
<feature type="transmembrane region" description="Helical" evidence="14">
    <location>
        <begin position="152"/>
        <end position="172"/>
    </location>
</feature>
<dbReference type="PRINTS" id="PR00075">
    <property type="entry name" value="FACDDSATRASE"/>
</dbReference>
<dbReference type="EMBL" id="CP000733">
    <property type="protein sequence ID" value="ABS78058.1"/>
    <property type="molecule type" value="Genomic_DNA"/>
</dbReference>
<evidence type="ECO:0000256" key="7">
    <source>
        <dbReference type="ARBA" id="ARBA00022989"/>
    </source>
</evidence>
<evidence type="ECO:0000256" key="10">
    <source>
        <dbReference type="ARBA" id="ARBA00023098"/>
    </source>
</evidence>
<keyword evidence="10" id="KW-0443">Lipid metabolism</keyword>
<keyword evidence="6" id="KW-0276">Fatty acid metabolism</keyword>
<evidence type="ECO:0000256" key="9">
    <source>
        <dbReference type="ARBA" id="ARBA00023004"/>
    </source>
</evidence>
<feature type="domain" description="Fatty acid desaturase" evidence="15">
    <location>
        <begin position="37"/>
        <end position="253"/>
    </location>
</feature>
<evidence type="ECO:0000256" key="2">
    <source>
        <dbReference type="ARBA" id="ARBA00008749"/>
    </source>
</evidence>
<keyword evidence="11 14" id="KW-0472">Membrane</keyword>
<evidence type="ECO:0000256" key="1">
    <source>
        <dbReference type="ARBA" id="ARBA00004141"/>
    </source>
</evidence>
<feature type="coiled-coil region" evidence="13">
    <location>
        <begin position="306"/>
        <end position="355"/>
    </location>
</feature>
<evidence type="ECO:0000256" key="4">
    <source>
        <dbReference type="ARBA" id="ARBA00022692"/>
    </source>
</evidence>
<dbReference type="GO" id="GO:0046872">
    <property type="term" value="F:metal ion binding"/>
    <property type="evidence" value="ECO:0007669"/>
    <property type="project" value="UniProtKB-KW"/>
</dbReference>
<proteinExistence type="inferred from homology"/>
<evidence type="ECO:0000259" key="15">
    <source>
        <dbReference type="Pfam" id="PF00487"/>
    </source>
</evidence>
<evidence type="ECO:0000256" key="5">
    <source>
        <dbReference type="ARBA" id="ARBA00022723"/>
    </source>
</evidence>
<evidence type="ECO:0000256" key="13">
    <source>
        <dbReference type="SAM" id="Coils"/>
    </source>
</evidence>
<keyword evidence="4 14" id="KW-0812">Transmembrane</keyword>
<accession>A9KCM2</accession>
<evidence type="ECO:0000256" key="14">
    <source>
        <dbReference type="SAM" id="Phobius"/>
    </source>
</evidence>
<dbReference type="GO" id="GO:0016020">
    <property type="term" value="C:membrane"/>
    <property type="evidence" value="ECO:0007669"/>
    <property type="project" value="UniProtKB-SubCell"/>
</dbReference>
<dbReference type="GO" id="GO:0006633">
    <property type="term" value="P:fatty acid biosynthetic process"/>
    <property type="evidence" value="ECO:0007669"/>
    <property type="project" value="UniProtKB-KW"/>
</dbReference>
<name>A9KCM2_COXBN</name>
<dbReference type="InterPro" id="IPR015876">
    <property type="entry name" value="Acyl-CoA_DS"/>
</dbReference>
<dbReference type="HOGENOM" id="CLU_027359_1_3_6"/>
<keyword evidence="3" id="KW-0444">Lipid biosynthesis</keyword>
<dbReference type="GO" id="GO:0004768">
    <property type="term" value="F:stearoyl-CoA 9-desaturase activity"/>
    <property type="evidence" value="ECO:0007669"/>
    <property type="project" value="UniProtKB-EC"/>
</dbReference>
<dbReference type="PANTHER" id="PTHR11351:SF31">
    <property type="entry name" value="DESATURASE 1, ISOFORM A-RELATED"/>
    <property type="match status" value="1"/>
</dbReference>
<dbReference type="AlphaFoldDB" id="A9KCM2"/>
<dbReference type="EC" id="1.14.19.1" evidence="16"/>
<protein>
    <submittedName>
        <fullName evidence="16">Acyl-CoA desaturase</fullName>
        <ecNumber evidence="16">1.14.19.1</ecNumber>
    </submittedName>
</protein>
<dbReference type="KEGG" id="cbd:CBUD_1153"/>
<organism evidence="16 17">
    <name type="scientific">Coxiella burnetii (strain Dugway 5J108-111)</name>
    <dbReference type="NCBI Taxonomy" id="434922"/>
    <lineage>
        <taxon>Bacteria</taxon>
        <taxon>Pseudomonadati</taxon>
        <taxon>Pseudomonadota</taxon>
        <taxon>Gammaproteobacteria</taxon>
        <taxon>Legionellales</taxon>
        <taxon>Coxiellaceae</taxon>
        <taxon>Coxiella</taxon>
    </lineage>
</organism>
<sequence>MKQISKINWLNVSFIILTGLVGITGTILFIVFGLVHWPTWVLAGAMLIACGLSITAGYHRLAAHKSYKAAWPIRLFFALFGAAAFEGSIVEWATDHRKHHRYTDTDQDPYSIKKGFWYAHIGWLFTLDPSKRDFSNVQDLLDDPIYRFQHRFFPIIAILMGFGLPMAIGALWGDPLSALVIAGALRITVVYQMTFFINSLCHMIGKQTYKNSSARDNWVTALLTMGEGFHNFHHQFPIDYRNGVRFFHFDPTKWLIYLLSRMGLVSGLKRVEQRRIIKYRLQTDTQRLALLSAERVEVVKPLYERIHHLLGRLEELEKSYLALKEAQFKAYKNRLREIRQKLKATERELRTFLTLWSKVARPLQTCQLSGS</sequence>
<evidence type="ECO:0000313" key="17">
    <source>
        <dbReference type="Proteomes" id="UP000008555"/>
    </source>
</evidence>
<dbReference type="PROSITE" id="PS00476">
    <property type="entry name" value="FATTY_ACID_DESATUR_1"/>
    <property type="match status" value="1"/>
</dbReference>
<evidence type="ECO:0000256" key="3">
    <source>
        <dbReference type="ARBA" id="ARBA00022516"/>
    </source>
</evidence>
<dbReference type="PANTHER" id="PTHR11351">
    <property type="entry name" value="ACYL-COA DESATURASE"/>
    <property type="match status" value="1"/>
</dbReference>
<dbReference type="RefSeq" id="WP_010957890.1">
    <property type="nucleotide sequence ID" value="NC_009727.1"/>
</dbReference>
<keyword evidence="13" id="KW-0175">Coiled coil</keyword>
<evidence type="ECO:0000256" key="12">
    <source>
        <dbReference type="ARBA" id="ARBA00023160"/>
    </source>
</evidence>
<comment type="subcellular location">
    <subcellularLocation>
        <location evidence="1">Membrane</location>
        <topology evidence="1">Multi-pass membrane protein</topology>
    </subcellularLocation>
</comment>
<evidence type="ECO:0000256" key="11">
    <source>
        <dbReference type="ARBA" id="ARBA00023136"/>
    </source>
</evidence>
<feature type="transmembrane region" description="Helical" evidence="14">
    <location>
        <begin position="40"/>
        <end position="58"/>
    </location>
</feature>
<keyword evidence="8 16" id="KW-0560">Oxidoreductase</keyword>
<keyword evidence="12" id="KW-0275">Fatty acid biosynthesis</keyword>
<dbReference type="InterPro" id="IPR005804">
    <property type="entry name" value="FA_desaturase_dom"/>
</dbReference>
<gene>
    <name evidence="16" type="ordered locus">CBUD_1153</name>
</gene>
<comment type="similarity">
    <text evidence="2">Belongs to the fatty acid desaturase type 2 family.</text>
</comment>
<evidence type="ECO:0000256" key="8">
    <source>
        <dbReference type="ARBA" id="ARBA00023002"/>
    </source>
</evidence>
<feature type="transmembrane region" description="Helical" evidence="14">
    <location>
        <begin position="12"/>
        <end position="34"/>
    </location>
</feature>
<dbReference type="Proteomes" id="UP000008555">
    <property type="component" value="Chromosome"/>
</dbReference>
<keyword evidence="9" id="KW-0408">Iron</keyword>
<keyword evidence="5" id="KW-0479">Metal-binding</keyword>
<dbReference type="CDD" id="cd03505">
    <property type="entry name" value="Delta9-FADS-like"/>
    <property type="match status" value="1"/>
</dbReference>